<evidence type="ECO:0000313" key="2">
    <source>
        <dbReference type="EMBL" id="OGK18224.1"/>
    </source>
</evidence>
<name>A0A1F7GHJ0_9BACT</name>
<proteinExistence type="predicted"/>
<gene>
    <name evidence="2" type="ORF">A2799_03545</name>
</gene>
<keyword evidence="1" id="KW-0472">Membrane</keyword>
<feature type="transmembrane region" description="Helical" evidence="1">
    <location>
        <begin position="35"/>
        <end position="55"/>
    </location>
</feature>
<dbReference type="Proteomes" id="UP000176850">
    <property type="component" value="Unassembled WGS sequence"/>
</dbReference>
<protein>
    <submittedName>
        <fullName evidence="2">Uncharacterized protein</fullName>
    </submittedName>
</protein>
<sequence>MTTQTFLGALATIIAFVSFIPYYKDIFDNKTKPHAFSWFVWSLITGTSFLGQLSVNAGPGAWVMGFVSLGCFSVFLLSLVKGEKNIVLLDWISLTGALISLLFWIITKTPVYSAILITLTDALAFVPTLRKSISKPYEETTLTYFLGGIQFLISLFALNSITIVTALYPAFLVIVNFGFSIVLFTRRRQLGAV</sequence>
<organism evidence="2 3">
    <name type="scientific">Candidatus Roizmanbacteria bacterium RIFCSPHIGHO2_01_FULL_39_24</name>
    <dbReference type="NCBI Taxonomy" id="1802032"/>
    <lineage>
        <taxon>Bacteria</taxon>
        <taxon>Candidatus Roizmaniibacteriota</taxon>
    </lineage>
</organism>
<feature type="transmembrane region" description="Helical" evidence="1">
    <location>
        <begin position="112"/>
        <end position="129"/>
    </location>
</feature>
<feature type="transmembrane region" description="Helical" evidence="1">
    <location>
        <begin position="167"/>
        <end position="185"/>
    </location>
</feature>
<feature type="transmembrane region" description="Helical" evidence="1">
    <location>
        <begin position="87"/>
        <end position="106"/>
    </location>
</feature>
<feature type="transmembrane region" description="Helical" evidence="1">
    <location>
        <begin position="141"/>
        <end position="161"/>
    </location>
</feature>
<accession>A0A1F7GHJ0</accession>
<evidence type="ECO:0000313" key="3">
    <source>
        <dbReference type="Proteomes" id="UP000176850"/>
    </source>
</evidence>
<dbReference type="EMBL" id="MFZH01000034">
    <property type="protein sequence ID" value="OGK18224.1"/>
    <property type="molecule type" value="Genomic_DNA"/>
</dbReference>
<comment type="caution">
    <text evidence="2">The sequence shown here is derived from an EMBL/GenBank/DDBJ whole genome shotgun (WGS) entry which is preliminary data.</text>
</comment>
<dbReference type="AlphaFoldDB" id="A0A1F7GHJ0"/>
<keyword evidence="1" id="KW-1133">Transmembrane helix</keyword>
<feature type="transmembrane region" description="Helical" evidence="1">
    <location>
        <begin position="61"/>
        <end position="80"/>
    </location>
</feature>
<evidence type="ECO:0000256" key="1">
    <source>
        <dbReference type="SAM" id="Phobius"/>
    </source>
</evidence>
<keyword evidence="1" id="KW-0812">Transmembrane</keyword>
<reference evidence="2 3" key="1">
    <citation type="journal article" date="2016" name="Nat. Commun.">
        <title>Thousands of microbial genomes shed light on interconnected biogeochemical processes in an aquifer system.</title>
        <authorList>
            <person name="Anantharaman K."/>
            <person name="Brown C.T."/>
            <person name="Hug L.A."/>
            <person name="Sharon I."/>
            <person name="Castelle C.J."/>
            <person name="Probst A.J."/>
            <person name="Thomas B.C."/>
            <person name="Singh A."/>
            <person name="Wilkins M.J."/>
            <person name="Karaoz U."/>
            <person name="Brodie E.L."/>
            <person name="Williams K.H."/>
            <person name="Hubbard S.S."/>
            <person name="Banfield J.F."/>
        </authorList>
    </citation>
    <scope>NUCLEOTIDE SEQUENCE [LARGE SCALE GENOMIC DNA]</scope>
</reference>
<feature type="transmembrane region" description="Helical" evidence="1">
    <location>
        <begin position="6"/>
        <end position="23"/>
    </location>
</feature>